<dbReference type="EMBL" id="VMNW02000037">
    <property type="protein sequence ID" value="KAA9158063.1"/>
    <property type="molecule type" value="Genomic_DNA"/>
</dbReference>
<reference evidence="2" key="1">
    <citation type="submission" date="2019-09" db="EMBL/GenBank/DDBJ databases">
        <authorList>
            <person name="Teo W.F.A."/>
            <person name="Duangmal K."/>
        </authorList>
    </citation>
    <scope>NUCLEOTIDE SEQUENCE [LARGE SCALE GENOMIC DNA]</scope>
    <source>
        <strain evidence="2">K81G1</strain>
    </source>
</reference>
<sequence length="321" mass="33633">MREGNSVLAISAEETARALEFGALIPALRESLALGATAPPRHHHRLGDDATLLIMPSWRGGLLGVKLVDVFPRNRSLGRPALSSAYVLASAETGEHLAVIDGNELTRRRTVATSALASSYLARPDSKVLLVVGTGHIGSLAAQAHAAVLGIETVLVYNRSRPGADALAAQLRESGMDARVAPDLDAAVASADVITCATLASEPIIRGALLRPGTHLDLVGSFNRDLRESDDDCLRRGRLYVDAEVALDESGDLTRPLADGTITREDVVGTLPQLCRGEVPGRCGAEEITVFKAVGTSVADLAAAGLVYTQASGARELRGNL</sequence>
<dbReference type="SUPFAM" id="SSF51735">
    <property type="entry name" value="NAD(P)-binding Rossmann-fold domains"/>
    <property type="match status" value="1"/>
</dbReference>
<dbReference type="Proteomes" id="UP000319769">
    <property type="component" value="Unassembled WGS sequence"/>
</dbReference>
<organism evidence="2 3">
    <name type="scientific">Amycolatopsis acidicola</name>
    <dbReference type="NCBI Taxonomy" id="2596893"/>
    <lineage>
        <taxon>Bacteria</taxon>
        <taxon>Bacillati</taxon>
        <taxon>Actinomycetota</taxon>
        <taxon>Actinomycetes</taxon>
        <taxon>Pseudonocardiales</taxon>
        <taxon>Pseudonocardiaceae</taxon>
        <taxon>Amycolatopsis</taxon>
    </lineage>
</organism>
<evidence type="ECO:0000313" key="3">
    <source>
        <dbReference type="Proteomes" id="UP000319769"/>
    </source>
</evidence>
<keyword evidence="3" id="KW-1185">Reference proteome</keyword>
<proteinExistence type="inferred from homology"/>
<dbReference type="Gene3D" id="3.40.50.720">
    <property type="entry name" value="NAD(P)-binding Rossmann-like Domain"/>
    <property type="match status" value="1"/>
</dbReference>
<comment type="similarity">
    <text evidence="1">Belongs to the ornithine cyclodeaminase/mu-crystallin family.</text>
</comment>
<dbReference type="InterPro" id="IPR003462">
    <property type="entry name" value="ODC_Mu_crystall"/>
</dbReference>
<dbReference type="AlphaFoldDB" id="A0A5N0UZ90"/>
<evidence type="ECO:0000256" key="1">
    <source>
        <dbReference type="ARBA" id="ARBA00008903"/>
    </source>
</evidence>
<dbReference type="NCBIfam" id="NF004793">
    <property type="entry name" value="PRK06141.1"/>
    <property type="match status" value="1"/>
</dbReference>
<dbReference type="PANTHER" id="PTHR13812:SF19">
    <property type="entry name" value="KETIMINE REDUCTASE MU-CRYSTALLIN"/>
    <property type="match status" value="1"/>
</dbReference>
<dbReference type="PANTHER" id="PTHR13812">
    <property type="entry name" value="KETIMINE REDUCTASE MU-CRYSTALLIN"/>
    <property type="match status" value="1"/>
</dbReference>
<dbReference type="GO" id="GO:0005737">
    <property type="term" value="C:cytoplasm"/>
    <property type="evidence" value="ECO:0007669"/>
    <property type="project" value="TreeGrafter"/>
</dbReference>
<gene>
    <name evidence="2" type="ORF">FPZ12_023440</name>
</gene>
<dbReference type="OrthoDB" id="4311033at2"/>
<dbReference type="InterPro" id="IPR023401">
    <property type="entry name" value="ODC_N"/>
</dbReference>
<dbReference type="GO" id="GO:0016491">
    <property type="term" value="F:oxidoreductase activity"/>
    <property type="evidence" value="ECO:0007669"/>
    <property type="project" value="UniProtKB-ARBA"/>
</dbReference>
<dbReference type="FunFam" id="3.40.50.720:FF:000311">
    <property type="entry name" value="Ornithine cyclodeaminase"/>
    <property type="match status" value="1"/>
</dbReference>
<dbReference type="RefSeq" id="WP_144747782.1">
    <property type="nucleotide sequence ID" value="NZ_VMNW02000037.1"/>
</dbReference>
<dbReference type="Pfam" id="PF02423">
    <property type="entry name" value="OCD_Mu_crystall"/>
    <property type="match status" value="1"/>
</dbReference>
<protein>
    <submittedName>
        <fullName evidence="2">Ornithine cyclodeaminase family protein</fullName>
    </submittedName>
</protein>
<accession>A0A5N0UZ90</accession>
<dbReference type="InterPro" id="IPR036291">
    <property type="entry name" value="NAD(P)-bd_dom_sf"/>
</dbReference>
<evidence type="ECO:0000313" key="2">
    <source>
        <dbReference type="EMBL" id="KAA9158063.1"/>
    </source>
</evidence>
<comment type="caution">
    <text evidence="2">The sequence shown here is derived from an EMBL/GenBank/DDBJ whole genome shotgun (WGS) entry which is preliminary data.</text>
</comment>
<dbReference type="Gene3D" id="3.30.1780.10">
    <property type="entry name" value="ornithine cyclodeaminase, domain 1"/>
    <property type="match status" value="1"/>
</dbReference>
<name>A0A5N0UZ90_9PSEU</name>
<dbReference type="PIRSF" id="PIRSF001439">
    <property type="entry name" value="CryM"/>
    <property type="match status" value="1"/>
</dbReference>
<dbReference type="GO" id="GO:0019752">
    <property type="term" value="P:carboxylic acid metabolic process"/>
    <property type="evidence" value="ECO:0007669"/>
    <property type="project" value="UniProtKB-ARBA"/>
</dbReference>